<dbReference type="Proteomes" id="UP001499910">
    <property type="component" value="Unassembled WGS sequence"/>
</dbReference>
<evidence type="ECO:0000313" key="2">
    <source>
        <dbReference type="Proteomes" id="UP001499910"/>
    </source>
</evidence>
<sequence>MDNDDPGTQIASDLAAGLRAPEVVALLSQSGFVVDTGSERQLSEVSGDIRIEASEDRLIVRADGLGTGREAQGACETADFALKLAGWFIASGGVGRDGRGRVVGALRTETRCRPARLQPWHPIRLHRHRSRARFRAGFLSRRPSANWAPPTSRHWQTLVVRCSASHPGAWSSFPGGGA</sequence>
<dbReference type="EMBL" id="BAABHW010000001">
    <property type="protein sequence ID" value="GAA5064052.1"/>
    <property type="molecule type" value="Genomic_DNA"/>
</dbReference>
<evidence type="ECO:0000313" key="1">
    <source>
        <dbReference type="EMBL" id="GAA5064052.1"/>
    </source>
</evidence>
<keyword evidence="2" id="KW-1185">Reference proteome</keyword>
<name>A0ABP9KTV5_9RHOB</name>
<gene>
    <name evidence="1" type="ORF">GCM10023209_00190</name>
</gene>
<accession>A0ABP9KTV5</accession>
<proteinExistence type="predicted"/>
<organism evidence="1 2">
    <name type="scientific">[Roseibacterium] beibuensis</name>
    <dbReference type="NCBI Taxonomy" id="1193142"/>
    <lineage>
        <taxon>Bacteria</taxon>
        <taxon>Pseudomonadati</taxon>
        <taxon>Pseudomonadota</taxon>
        <taxon>Alphaproteobacteria</taxon>
        <taxon>Rhodobacterales</taxon>
        <taxon>Roseobacteraceae</taxon>
        <taxon>Roseicyclus</taxon>
    </lineage>
</organism>
<protein>
    <submittedName>
        <fullName evidence="1">Uncharacterized protein</fullName>
    </submittedName>
</protein>
<comment type="caution">
    <text evidence="1">The sequence shown here is derived from an EMBL/GenBank/DDBJ whole genome shotgun (WGS) entry which is preliminary data.</text>
</comment>
<reference evidence="2" key="1">
    <citation type="journal article" date="2019" name="Int. J. Syst. Evol. Microbiol.">
        <title>The Global Catalogue of Microorganisms (GCM) 10K type strain sequencing project: providing services to taxonomists for standard genome sequencing and annotation.</title>
        <authorList>
            <consortium name="The Broad Institute Genomics Platform"/>
            <consortium name="The Broad Institute Genome Sequencing Center for Infectious Disease"/>
            <person name="Wu L."/>
            <person name="Ma J."/>
        </authorList>
    </citation>
    <scope>NUCLEOTIDE SEQUENCE [LARGE SCALE GENOMIC DNA]</scope>
    <source>
        <strain evidence="2">JCM 18015</strain>
    </source>
</reference>